<dbReference type="AlphaFoldDB" id="A0AA88IJF1"/>
<gene>
    <name evidence="1" type="ORF">Q7C36_021693</name>
</gene>
<dbReference type="SUPFAM" id="SSF52540">
    <property type="entry name" value="P-loop containing nucleoside triphosphate hydrolases"/>
    <property type="match status" value="1"/>
</dbReference>
<dbReference type="InterPro" id="IPR027417">
    <property type="entry name" value="P-loop_NTPase"/>
</dbReference>
<comment type="caution">
    <text evidence="1">The sequence shown here is derived from an EMBL/GenBank/DDBJ whole genome shotgun (WGS) entry which is preliminary data.</text>
</comment>
<reference evidence="1" key="1">
    <citation type="submission" date="2023-08" db="EMBL/GenBank/DDBJ databases">
        <title>Pelteobagrus vachellii genome.</title>
        <authorList>
            <person name="Liu H."/>
        </authorList>
    </citation>
    <scope>NUCLEOTIDE SEQUENCE</scope>
    <source>
        <strain evidence="1">PRFRI_2022a</strain>
        <tissue evidence="1">Muscle</tissue>
    </source>
</reference>
<sequence length="178" mass="19938">MGIEPLEGGIKCDDIINALEGHILDEYTFNPVKAISNVDPKYNKDPTLSDKVHCLVCVLPADSVSRMEDDVFAKMKHVRAHASLLGIPQVIIMTKADKACELVNQDLKKIYYSRKINAKAAECSNNVGISLNAIYPVKNYPESIMQEPDTDVLILTALRDILNFANDYVEREMEKEEP</sequence>
<dbReference type="PANTHER" id="PTHR14241:SF1">
    <property type="entry name" value="INTERFERON-INDUCED PROTEIN 44-RELATED"/>
    <property type="match status" value="1"/>
</dbReference>
<accession>A0AA88IJF1</accession>
<protein>
    <recommendedName>
        <fullName evidence="3">Interferon-induced protein 44-like</fullName>
    </recommendedName>
</protein>
<evidence type="ECO:0008006" key="3">
    <source>
        <dbReference type="Google" id="ProtNLM"/>
    </source>
</evidence>
<dbReference type="PANTHER" id="PTHR14241">
    <property type="entry name" value="INTERFERON-INDUCED PROTEIN 44"/>
    <property type="match status" value="1"/>
</dbReference>
<organism evidence="1 2">
    <name type="scientific">Tachysurus vachellii</name>
    <name type="common">Darkbarbel catfish</name>
    <name type="synonym">Pelteobagrus vachellii</name>
    <dbReference type="NCBI Taxonomy" id="175792"/>
    <lineage>
        <taxon>Eukaryota</taxon>
        <taxon>Metazoa</taxon>
        <taxon>Chordata</taxon>
        <taxon>Craniata</taxon>
        <taxon>Vertebrata</taxon>
        <taxon>Euteleostomi</taxon>
        <taxon>Actinopterygii</taxon>
        <taxon>Neopterygii</taxon>
        <taxon>Teleostei</taxon>
        <taxon>Ostariophysi</taxon>
        <taxon>Siluriformes</taxon>
        <taxon>Bagridae</taxon>
        <taxon>Tachysurus</taxon>
    </lineage>
</organism>
<evidence type="ECO:0000313" key="1">
    <source>
        <dbReference type="EMBL" id="KAK2817760.1"/>
    </source>
</evidence>
<keyword evidence="2" id="KW-1185">Reference proteome</keyword>
<proteinExistence type="predicted"/>
<name>A0AA88IJF1_TACVA</name>
<dbReference type="Proteomes" id="UP001187315">
    <property type="component" value="Unassembled WGS sequence"/>
</dbReference>
<dbReference type="GO" id="GO:0006955">
    <property type="term" value="P:immune response"/>
    <property type="evidence" value="ECO:0007669"/>
    <property type="project" value="TreeGrafter"/>
</dbReference>
<dbReference type="EMBL" id="JAVHJS010000024">
    <property type="protein sequence ID" value="KAK2817760.1"/>
    <property type="molecule type" value="Genomic_DNA"/>
</dbReference>
<evidence type="ECO:0000313" key="2">
    <source>
        <dbReference type="Proteomes" id="UP001187315"/>
    </source>
</evidence>